<gene>
    <name evidence="3" type="primary">LOC125780337</name>
</gene>
<evidence type="ECO:0000313" key="2">
    <source>
        <dbReference type="Proteomes" id="UP001652620"/>
    </source>
</evidence>
<reference evidence="2" key="1">
    <citation type="submission" date="2025-05" db="UniProtKB">
        <authorList>
            <consortium name="RefSeq"/>
        </authorList>
    </citation>
    <scope>NUCLEOTIDE SEQUENCE [LARGE SCALE GENOMIC DNA]</scope>
</reference>
<evidence type="ECO:0000256" key="1">
    <source>
        <dbReference type="SAM" id="MobiDB-lite"/>
    </source>
</evidence>
<name>A0ABM3KAK4_BACDO</name>
<accession>A0ABM3KAK4</accession>
<organism evidence="2 3">
    <name type="scientific">Bactrocera dorsalis</name>
    <name type="common">Oriental fruit fly</name>
    <name type="synonym">Dacus dorsalis</name>
    <dbReference type="NCBI Taxonomy" id="27457"/>
    <lineage>
        <taxon>Eukaryota</taxon>
        <taxon>Metazoa</taxon>
        <taxon>Ecdysozoa</taxon>
        <taxon>Arthropoda</taxon>
        <taxon>Hexapoda</taxon>
        <taxon>Insecta</taxon>
        <taxon>Pterygota</taxon>
        <taxon>Neoptera</taxon>
        <taxon>Endopterygota</taxon>
        <taxon>Diptera</taxon>
        <taxon>Brachycera</taxon>
        <taxon>Muscomorpha</taxon>
        <taxon>Tephritoidea</taxon>
        <taxon>Tephritidae</taxon>
        <taxon>Bactrocera</taxon>
        <taxon>Bactrocera</taxon>
    </lineage>
</organism>
<keyword evidence="2" id="KW-1185">Reference proteome</keyword>
<dbReference type="PANTHER" id="PTHR46704:SF9">
    <property type="entry name" value="BHLH DOMAIN-CONTAINING PROTEIN"/>
    <property type="match status" value="1"/>
</dbReference>
<evidence type="ECO:0000313" key="3">
    <source>
        <dbReference type="RefSeq" id="XP_049318490.1"/>
    </source>
</evidence>
<proteinExistence type="predicted"/>
<dbReference type="Proteomes" id="UP001652620">
    <property type="component" value="Chromosome 1"/>
</dbReference>
<feature type="region of interest" description="Disordered" evidence="1">
    <location>
        <begin position="550"/>
        <end position="575"/>
    </location>
</feature>
<dbReference type="PANTHER" id="PTHR46704">
    <property type="entry name" value="CXC DOMAIN-CONTAINING PROTEIN-RELATED"/>
    <property type="match status" value="1"/>
</dbReference>
<reference evidence="3" key="2">
    <citation type="submission" date="2025-08" db="UniProtKB">
        <authorList>
            <consortium name="RefSeq"/>
        </authorList>
    </citation>
    <scope>IDENTIFICATION</scope>
    <source>
        <tissue evidence="3">Adult</tissue>
    </source>
</reference>
<protein>
    <submittedName>
        <fullName evidence="3">Uncharacterized protein LOC125780337 isoform X2</fullName>
    </submittedName>
</protein>
<sequence>MNPFDETIDKNNLFNISTGKAASEDVGDFLLNVKATGEQQKLNFITECSTIPGRFDKAIKRNKILNFTSECTSRVVMNKDQNKRVLLKMERDIFGRLLAISVNKRINLEHCLTFPLAPLPPALFSCAGEMFKTAKSTLAKALKSGTEVVEPTNISVEIIDGFYFLHLIGSSMPQTFEKVAESILIQLCSTTATEIHLVFDRYISPSIKDSERHSRKEFDTPYKISGPQQTRPKDFLRSLKNYCFKTALVHFLAEYWENQNFVTIVGNKKIFLTVDHQCFSYEVQQNSIKKSEEVDYLCHHEEADTRMIFHAYKAPPESKILIKASDTDVLVILLGNIHKIQHSEIWLANSATKNKNNQHLECINCTELALKLGSKLCRSLPAFHAFTGCDYTAAFYNKGKVKPYKLFSKNEKYQTVFSSLTDEADLFINEKMDTVQEFTVNMYGIKNCNRVNEARYRIFVKSYSSKEDSEKFFKKIKSFDSNTIPPCWISLQQKILRTIFVNSMWLHATDPECVKLQPETCGWFVDDYLKPTGFIGDQTPLTVQDIAEMTEKENSDDECSELEDASFSSHESDFE</sequence>
<feature type="compositionally biased region" description="Acidic residues" evidence="1">
    <location>
        <begin position="554"/>
        <end position="564"/>
    </location>
</feature>
<dbReference type="RefSeq" id="XP_049318490.1">
    <property type="nucleotide sequence ID" value="XM_049462533.1"/>
</dbReference>
<dbReference type="GeneID" id="125780337"/>